<dbReference type="Proteomes" id="UP000230607">
    <property type="component" value="Chromosome 1"/>
</dbReference>
<reference evidence="2" key="1">
    <citation type="submission" date="2017-03" db="EMBL/GenBank/DDBJ databases">
        <authorList>
            <person name="Herbold C."/>
        </authorList>
    </citation>
    <scope>NUCLEOTIDE SEQUENCE [LARGE SCALE GENOMIC DNA]</scope>
</reference>
<dbReference type="AlphaFoldDB" id="A0A2H1FGN7"/>
<protein>
    <recommendedName>
        <fullName evidence="3">Pre-16S rRNA nuclease</fullName>
    </recommendedName>
</protein>
<sequence length="207" mass="23833">MATVSGRSYFKFSNILRRLQINYDSILPEEITSSDRRLILTTMNESSKIPSNLVLLDYEFNYHPTIIRAKIVEKLQSGINNNSLVIGIDPGNRIGLSIFYYEKEIESSIYTSTDDLVLHIVKILVGINAQRKIVKIGNGNMKIALHIVNSLNLRFCSHFELEFVDERKTSLKIKNFNKRGERDKISARYITQREGYRHLVLPLSRIG</sequence>
<evidence type="ECO:0008006" key="3">
    <source>
        <dbReference type="Google" id="ProtNLM"/>
    </source>
</evidence>
<organism evidence="1 2">
    <name type="scientific">Candidatus Nitrosotalea okcheonensis</name>
    <dbReference type="NCBI Taxonomy" id="1903276"/>
    <lineage>
        <taxon>Archaea</taxon>
        <taxon>Nitrososphaerota</taxon>
        <taxon>Nitrososphaeria</taxon>
        <taxon>Nitrosotaleales</taxon>
        <taxon>Nitrosotaleaceae</taxon>
        <taxon>Nitrosotalea</taxon>
    </lineage>
</organism>
<accession>A0A2H1FGN7</accession>
<evidence type="ECO:0000313" key="2">
    <source>
        <dbReference type="Proteomes" id="UP000230607"/>
    </source>
</evidence>
<evidence type="ECO:0000313" key="1">
    <source>
        <dbReference type="EMBL" id="SMH71923.1"/>
    </source>
</evidence>
<keyword evidence="2" id="KW-1185">Reference proteome</keyword>
<dbReference type="EMBL" id="LT841358">
    <property type="protein sequence ID" value="SMH71923.1"/>
    <property type="molecule type" value="Genomic_DNA"/>
</dbReference>
<proteinExistence type="predicted"/>
<name>A0A2H1FGN7_9ARCH</name>
<gene>
    <name evidence="1" type="ORF">NCS_11735</name>
</gene>